<evidence type="ECO:0000313" key="2">
    <source>
        <dbReference type="EMBL" id="KNE55444.1"/>
    </source>
</evidence>
<dbReference type="OrthoDB" id="5563604at2759"/>
<sequence length="212" mass="23013">MTATTDAARAAALAPAPAAESTGIKHEYLDRYQAARDKYLAACTGPTVVCDESAQAELRALAVRSLENDVDPQTTFQLTFQHAVGKTTQPSVIYLLMTLGFQVDDFAVLMGQLVVDVRYRGLPRQVLAEIKDAPATVAMLASLEKKTDGDEAASASADGSAAEKMDDADAKEPTVDERDRLYHVEMDVSQDAWAWAWNSLRELPGFDNVMDV</sequence>
<organism evidence="2 3">
    <name type="scientific">Allomyces macrogynus (strain ATCC 38327)</name>
    <name type="common">Allomyces javanicus var. macrogynus</name>
    <dbReference type="NCBI Taxonomy" id="578462"/>
    <lineage>
        <taxon>Eukaryota</taxon>
        <taxon>Fungi</taxon>
        <taxon>Fungi incertae sedis</taxon>
        <taxon>Blastocladiomycota</taxon>
        <taxon>Blastocladiomycetes</taxon>
        <taxon>Blastocladiales</taxon>
        <taxon>Blastocladiaceae</taxon>
        <taxon>Allomyces</taxon>
    </lineage>
</organism>
<dbReference type="EMBL" id="GG745329">
    <property type="protein sequence ID" value="KNE55444.1"/>
    <property type="molecule type" value="Genomic_DNA"/>
</dbReference>
<reference evidence="3" key="2">
    <citation type="submission" date="2009-11" db="EMBL/GenBank/DDBJ databases">
        <title>The Genome Sequence of Allomyces macrogynus strain ATCC 38327.</title>
        <authorList>
            <consortium name="The Broad Institute Genome Sequencing Platform"/>
            <person name="Russ C."/>
            <person name="Cuomo C."/>
            <person name="Shea T."/>
            <person name="Young S.K."/>
            <person name="Zeng Q."/>
            <person name="Koehrsen M."/>
            <person name="Haas B."/>
            <person name="Borodovsky M."/>
            <person name="Guigo R."/>
            <person name="Alvarado L."/>
            <person name="Berlin A."/>
            <person name="Borenstein D."/>
            <person name="Chen Z."/>
            <person name="Engels R."/>
            <person name="Freedman E."/>
            <person name="Gellesch M."/>
            <person name="Goldberg J."/>
            <person name="Griggs A."/>
            <person name="Gujja S."/>
            <person name="Heiman D."/>
            <person name="Hepburn T."/>
            <person name="Howarth C."/>
            <person name="Jen D."/>
            <person name="Larson L."/>
            <person name="Lewis B."/>
            <person name="Mehta T."/>
            <person name="Park D."/>
            <person name="Pearson M."/>
            <person name="Roberts A."/>
            <person name="Saif S."/>
            <person name="Shenoy N."/>
            <person name="Sisk P."/>
            <person name="Stolte C."/>
            <person name="Sykes S."/>
            <person name="Walk T."/>
            <person name="White J."/>
            <person name="Yandava C."/>
            <person name="Burger G."/>
            <person name="Gray M.W."/>
            <person name="Holland P.W.H."/>
            <person name="King N."/>
            <person name="Lang F.B.F."/>
            <person name="Roger A.J."/>
            <person name="Ruiz-Trillo I."/>
            <person name="Lander E."/>
            <person name="Nusbaum C."/>
        </authorList>
    </citation>
    <scope>NUCLEOTIDE SEQUENCE [LARGE SCALE GENOMIC DNA]</scope>
    <source>
        <strain evidence="3">ATCC 38327</strain>
    </source>
</reference>
<protein>
    <submittedName>
        <fullName evidence="2">Uncharacterized protein</fullName>
    </submittedName>
</protein>
<feature type="region of interest" description="Disordered" evidence="1">
    <location>
        <begin position="148"/>
        <end position="176"/>
    </location>
</feature>
<keyword evidence="3" id="KW-1185">Reference proteome</keyword>
<dbReference type="VEuPathDB" id="FungiDB:AMAG_01335"/>
<proteinExistence type="predicted"/>
<reference evidence="2 3" key="1">
    <citation type="submission" date="2009-11" db="EMBL/GenBank/DDBJ databases">
        <title>Annotation of Allomyces macrogynus ATCC 38327.</title>
        <authorList>
            <consortium name="The Broad Institute Genome Sequencing Platform"/>
            <person name="Russ C."/>
            <person name="Cuomo C."/>
            <person name="Burger G."/>
            <person name="Gray M.W."/>
            <person name="Holland P.W.H."/>
            <person name="King N."/>
            <person name="Lang F.B.F."/>
            <person name="Roger A.J."/>
            <person name="Ruiz-Trillo I."/>
            <person name="Young S.K."/>
            <person name="Zeng Q."/>
            <person name="Gargeya S."/>
            <person name="Fitzgerald M."/>
            <person name="Haas B."/>
            <person name="Abouelleil A."/>
            <person name="Alvarado L."/>
            <person name="Arachchi H.M."/>
            <person name="Berlin A."/>
            <person name="Chapman S.B."/>
            <person name="Gearin G."/>
            <person name="Goldberg J."/>
            <person name="Griggs A."/>
            <person name="Gujja S."/>
            <person name="Hansen M."/>
            <person name="Heiman D."/>
            <person name="Howarth C."/>
            <person name="Larimer J."/>
            <person name="Lui A."/>
            <person name="MacDonald P.J.P."/>
            <person name="McCowen C."/>
            <person name="Montmayeur A."/>
            <person name="Murphy C."/>
            <person name="Neiman D."/>
            <person name="Pearson M."/>
            <person name="Priest M."/>
            <person name="Roberts A."/>
            <person name="Saif S."/>
            <person name="Shea T."/>
            <person name="Sisk P."/>
            <person name="Stolte C."/>
            <person name="Sykes S."/>
            <person name="Wortman J."/>
            <person name="Nusbaum C."/>
            <person name="Birren B."/>
        </authorList>
    </citation>
    <scope>NUCLEOTIDE SEQUENCE [LARGE SCALE GENOMIC DNA]</scope>
    <source>
        <strain evidence="2 3">ATCC 38327</strain>
    </source>
</reference>
<evidence type="ECO:0000256" key="1">
    <source>
        <dbReference type="SAM" id="MobiDB-lite"/>
    </source>
</evidence>
<feature type="compositionally biased region" description="Basic and acidic residues" evidence="1">
    <location>
        <begin position="161"/>
        <end position="176"/>
    </location>
</feature>
<dbReference type="Proteomes" id="UP000054350">
    <property type="component" value="Unassembled WGS sequence"/>
</dbReference>
<dbReference type="AlphaFoldDB" id="A0A0L0RZF2"/>
<gene>
    <name evidence="2" type="ORF">AMAG_01335</name>
</gene>
<name>A0A0L0RZF2_ALLM3</name>
<accession>A0A0L0RZF2</accession>
<evidence type="ECO:0000313" key="3">
    <source>
        <dbReference type="Proteomes" id="UP000054350"/>
    </source>
</evidence>